<comment type="caution">
    <text evidence="3">The sequence shown here is derived from an EMBL/GenBank/DDBJ whole genome shotgun (WGS) entry which is preliminary data.</text>
</comment>
<protein>
    <recommendedName>
        <fullName evidence="2">Zasp-like motif domain-containing protein</fullName>
    </recommendedName>
</protein>
<feature type="compositionally biased region" description="Basic residues" evidence="1">
    <location>
        <begin position="140"/>
        <end position="149"/>
    </location>
</feature>
<organism evidence="3 4">
    <name type="scientific">Ladona fulva</name>
    <name type="common">Scarce chaser dragonfly</name>
    <name type="synonym">Libellula fulva</name>
    <dbReference type="NCBI Taxonomy" id="123851"/>
    <lineage>
        <taxon>Eukaryota</taxon>
        <taxon>Metazoa</taxon>
        <taxon>Ecdysozoa</taxon>
        <taxon>Arthropoda</taxon>
        <taxon>Hexapoda</taxon>
        <taxon>Insecta</taxon>
        <taxon>Pterygota</taxon>
        <taxon>Palaeoptera</taxon>
        <taxon>Odonata</taxon>
        <taxon>Epiprocta</taxon>
        <taxon>Anisoptera</taxon>
        <taxon>Libelluloidea</taxon>
        <taxon>Libellulidae</taxon>
        <taxon>Ladona</taxon>
    </lineage>
</organism>
<gene>
    <name evidence="3" type="ORF">J437_LFUL014723</name>
</gene>
<dbReference type="Proteomes" id="UP000792457">
    <property type="component" value="Unassembled WGS sequence"/>
</dbReference>
<evidence type="ECO:0000313" key="4">
    <source>
        <dbReference type="Proteomes" id="UP000792457"/>
    </source>
</evidence>
<dbReference type="Pfam" id="PF15936">
    <property type="entry name" value="DUF4749"/>
    <property type="match status" value="1"/>
</dbReference>
<dbReference type="AlphaFoldDB" id="A0A8K0KD44"/>
<feature type="domain" description="Zasp-like motif" evidence="2">
    <location>
        <begin position="88"/>
        <end position="113"/>
    </location>
</feature>
<accession>A0A8K0KD44</accession>
<evidence type="ECO:0000313" key="3">
    <source>
        <dbReference type="EMBL" id="KAG8232705.1"/>
    </source>
</evidence>
<reference evidence="3" key="2">
    <citation type="submission" date="2017-10" db="EMBL/GenBank/DDBJ databases">
        <title>Ladona fulva Genome sequencing and assembly.</title>
        <authorList>
            <person name="Murali S."/>
            <person name="Richards S."/>
            <person name="Bandaranaike D."/>
            <person name="Bellair M."/>
            <person name="Blankenburg K."/>
            <person name="Chao H."/>
            <person name="Dinh H."/>
            <person name="Doddapaneni H."/>
            <person name="Dugan-Rocha S."/>
            <person name="Elkadiri S."/>
            <person name="Gnanaolivu R."/>
            <person name="Hernandez B."/>
            <person name="Skinner E."/>
            <person name="Javaid M."/>
            <person name="Lee S."/>
            <person name="Li M."/>
            <person name="Ming W."/>
            <person name="Munidasa M."/>
            <person name="Muniz J."/>
            <person name="Nguyen L."/>
            <person name="Hughes D."/>
            <person name="Osuji N."/>
            <person name="Pu L.-L."/>
            <person name="Puazo M."/>
            <person name="Qu C."/>
            <person name="Quiroz J."/>
            <person name="Raj R."/>
            <person name="Weissenberger G."/>
            <person name="Xin Y."/>
            <person name="Zou X."/>
            <person name="Han Y."/>
            <person name="Worley K."/>
            <person name="Muzny D."/>
            <person name="Gibbs R."/>
        </authorList>
    </citation>
    <scope>NUCLEOTIDE SEQUENCE</scope>
    <source>
        <strain evidence="3">Sampled in the wild</strain>
    </source>
</reference>
<dbReference type="SMART" id="SM00735">
    <property type="entry name" value="ZM"/>
    <property type="match status" value="1"/>
</dbReference>
<dbReference type="OrthoDB" id="1293114at2759"/>
<dbReference type="EMBL" id="KZ308644">
    <property type="protein sequence ID" value="KAG8232705.1"/>
    <property type="molecule type" value="Genomic_DNA"/>
</dbReference>
<feature type="compositionally biased region" description="Basic and acidic residues" evidence="1">
    <location>
        <begin position="161"/>
        <end position="170"/>
    </location>
</feature>
<dbReference type="InterPro" id="IPR031847">
    <property type="entry name" value="PDLI1-4/Zasp-like_mid"/>
</dbReference>
<name>A0A8K0KD44_LADFU</name>
<reference evidence="3" key="1">
    <citation type="submission" date="2013-04" db="EMBL/GenBank/DDBJ databases">
        <authorList>
            <person name="Qu J."/>
            <person name="Murali S.C."/>
            <person name="Bandaranaike D."/>
            <person name="Bellair M."/>
            <person name="Blankenburg K."/>
            <person name="Chao H."/>
            <person name="Dinh H."/>
            <person name="Doddapaneni H."/>
            <person name="Downs B."/>
            <person name="Dugan-Rocha S."/>
            <person name="Elkadiri S."/>
            <person name="Gnanaolivu R.D."/>
            <person name="Hernandez B."/>
            <person name="Javaid M."/>
            <person name="Jayaseelan J.C."/>
            <person name="Lee S."/>
            <person name="Li M."/>
            <person name="Ming W."/>
            <person name="Munidasa M."/>
            <person name="Muniz J."/>
            <person name="Nguyen L."/>
            <person name="Ongeri F."/>
            <person name="Osuji N."/>
            <person name="Pu L.-L."/>
            <person name="Puazo M."/>
            <person name="Qu C."/>
            <person name="Quiroz J."/>
            <person name="Raj R."/>
            <person name="Weissenberger G."/>
            <person name="Xin Y."/>
            <person name="Zou X."/>
            <person name="Han Y."/>
            <person name="Richards S."/>
            <person name="Worley K."/>
            <person name="Muzny D."/>
            <person name="Gibbs R."/>
        </authorList>
    </citation>
    <scope>NUCLEOTIDE SEQUENCE</scope>
    <source>
        <strain evidence="3">Sampled in the wild</strain>
    </source>
</reference>
<evidence type="ECO:0000259" key="2">
    <source>
        <dbReference type="SMART" id="SM00735"/>
    </source>
</evidence>
<proteinExistence type="predicted"/>
<keyword evidence="4" id="KW-1185">Reference proteome</keyword>
<dbReference type="InterPro" id="IPR006643">
    <property type="entry name" value="Zasp-like_motif"/>
</dbReference>
<evidence type="ECO:0000256" key="1">
    <source>
        <dbReference type="SAM" id="MobiDB-lite"/>
    </source>
</evidence>
<feature type="region of interest" description="Disordered" evidence="1">
    <location>
        <begin position="140"/>
        <end position="170"/>
    </location>
</feature>
<sequence>MPLPPQPQPIRGIRHRPPRVPPLIGSLSFHSFTKFTVVLIYSLPGSFGQGERKKLLYRGPQPFPGRHGYQNPMKPVASPQKAMTLPPGIVHRQFNSPLPLYSTEAVAETLNKQAHVLSNGAVGARGYKLKANVRRATKISVRRRRRGSTHRFSGVDPDDIAQDRIRPSSL</sequence>